<protein>
    <submittedName>
        <fullName evidence="2">GNAT family N-acetyltransferase</fullName>
    </submittedName>
</protein>
<reference evidence="2" key="1">
    <citation type="submission" date="2022-04" db="EMBL/GenBank/DDBJ databases">
        <title>Halobacillus sp. isolated from saltern.</title>
        <authorList>
            <person name="Won M."/>
            <person name="Lee C.-M."/>
            <person name="Woen H.-Y."/>
            <person name="Kwon S.-W."/>
        </authorList>
    </citation>
    <scope>NUCLEOTIDE SEQUENCE</scope>
    <source>
        <strain evidence="2">SSHM10-5</strain>
    </source>
</reference>
<dbReference type="Pfam" id="PF00583">
    <property type="entry name" value="Acetyltransf_1"/>
    <property type="match status" value="1"/>
</dbReference>
<sequence>MEMKEGLPKPALQGTSLLTRDIIPSSYVDQYLEEVIGKWYTEERIAKGIVDVGREWNGWFVAQQGGEMLGSIGGGMHDEITSEVYVLYLHPGKRNGGIGTKLLEILTEVQRGYGATEQWVSVLKGNHYGFPFYEASGFPF</sequence>
<dbReference type="InterPro" id="IPR016181">
    <property type="entry name" value="Acyl_CoA_acyltransferase"/>
</dbReference>
<accession>A0ABY4H932</accession>
<feature type="domain" description="N-acetyltransferase" evidence="1">
    <location>
        <begin position="17"/>
        <end position="140"/>
    </location>
</feature>
<dbReference type="EMBL" id="CP095075">
    <property type="protein sequence ID" value="UOR10948.1"/>
    <property type="molecule type" value="Genomic_DNA"/>
</dbReference>
<evidence type="ECO:0000259" key="1">
    <source>
        <dbReference type="PROSITE" id="PS51186"/>
    </source>
</evidence>
<evidence type="ECO:0000313" key="3">
    <source>
        <dbReference type="Proteomes" id="UP000830326"/>
    </source>
</evidence>
<dbReference type="Gene3D" id="3.40.630.30">
    <property type="match status" value="1"/>
</dbReference>
<dbReference type="Proteomes" id="UP000830326">
    <property type="component" value="Chromosome"/>
</dbReference>
<evidence type="ECO:0000313" key="2">
    <source>
        <dbReference type="EMBL" id="UOR10948.1"/>
    </source>
</evidence>
<dbReference type="SUPFAM" id="SSF55729">
    <property type="entry name" value="Acyl-CoA N-acyltransferases (Nat)"/>
    <property type="match status" value="1"/>
</dbReference>
<dbReference type="InterPro" id="IPR000182">
    <property type="entry name" value="GNAT_dom"/>
</dbReference>
<proteinExistence type="predicted"/>
<gene>
    <name evidence="2" type="ORF">MUO15_15240</name>
</gene>
<dbReference type="CDD" id="cd04301">
    <property type="entry name" value="NAT_SF"/>
    <property type="match status" value="1"/>
</dbReference>
<name>A0ABY4H932_9BACI</name>
<dbReference type="PROSITE" id="PS51186">
    <property type="entry name" value="GNAT"/>
    <property type="match status" value="1"/>
</dbReference>
<keyword evidence="3" id="KW-1185">Reference proteome</keyword>
<dbReference type="RefSeq" id="WP_245030444.1">
    <property type="nucleotide sequence ID" value="NZ_CP095075.1"/>
</dbReference>
<organism evidence="2 3">
    <name type="scientific">Halobacillus amylolyticus</name>
    <dbReference type="NCBI Taxonomy" id="2932259"/>
    <lineage>
        <taxon>Bacteria</taxon>
        <taxon>Bacillati</taxon>
        <taxon>Bacillota</taxon>
        <taxon>Bacilli</taxon>
        <taxon>Bacillales</taxon>
        <taxon>Bacillaceae</taxon>
        <taxon>Halobacillus</taxon>
    </lineage>
</organism>